<organism evidence="1">
    <name type="scientific">Marseillevirus LCMAC101</name>
    <dbReference type="NCBI Taxonomy" id="2506602"/>
    <lineage>
        <taxon>Viruses</taxon>
        <taxon>Varidnaviria</taxon>
        <taxon>Bamfordvirae</taxon>
        <taxon>Nucleocytoviricota</taxon>
        <taxon>Megaviricetes</taxon>
        <taxon>Pimascovirales</taxon>
        <taxon>Pimascovirales incertae sedis</taxon>
        <taxon>Marseilleviridae</taxon>
    </lineage>
</organism>
<evidence type="ECO:0000313" key="1">
    <source>
        <dbReference type="EMBL" id="QBK85996.1"/>
    </source>
</evidence>
<dbReference type="EMBL" id="MK500328">
    <property type="protein sequence ID" value="QBK85996.1"/>
    <property type="molecule type" value="Genomic_DNA"/>
</dbReference>
<reference evidence="1" key="1">
    <citation type="journal article" date="2019" name="MBio">
        <title>Virus Genomes from Deep Sea Sediments Expand the Ocean Megavirome and Support Independent Origins of Viral Gigantism.</title>
        <authorList>
            <person name="Backstrom D."/>
            <person name="Yutin N."/>
            <person name="Jorgensen S.L."/>
            <person name="Dharamshi J."/>
            <person name="Homa F."/>
            <person name="Zaremba-Niedwiedzka K."/>
            <person name="Spang A."/>
            <person name="Wolf Y.I."/>
            <person name="Koonin E.V."/>
            <person name="Ettema T.J."/>
        </authorList>
    </citation>
    <scope>NUCLEOTIDE SEQUENCE</scope>
</reference>
<sequence>MDEDFKKTRSRMLMLKTWKELRRHYDKETAIKMIEESFCTGRFDYSYEDNHMRTSIVWGDSIPFFNSDEGKTFMEEI</sequence>
<name>A0A481YU20_9VIRU</name>
<protein>
    <submittedName>
        <fullName evidence="1">Uncharacterized protein</fullName>
    </submittedName>
</protein>
<accession>A0A481YU20</accession>
<gene>
    <name evidence="1" type="ORF">LCMAC101_05910</name>
</gene>
<proteinExistence type="predicted"/>